<dbReference type="Gene3D" id="2.40.10.10">
    <property type="entry name" value="Trypsin-like serine proteases"/>
    <property type="match status" value="2"/>
</dbReference>
<feature type="domain" description="Peptidase S1" evidence="3">
    <location>
        <begin position="88"/>
        <end position="257"/>
    </location>
</feature>
<dbReference type="CDD" id="cd21112">
    <property type="entry name" value="alphaLP-like"/>
    <property type="match status" value="1"/>
</dbReference>
<keyword evidence="5" id="KW-1185">Reference proteome</keyword>
<dbReference type="Pfam" id="PF00089">
    <property type="entry name" value="Trypsin"/>
    <property type="match status" value="1"/>
</dbReference>
<comment type="caution">
    <text evidence="4">The sequence shown here is derived from an EMBL/GenBank/DDBJ whole genome shotgun (WGS) entry which is preliminary data.</text>
</comment>
<protein>
    <recommendedName>
        <fullName evidence="3">Peptidase S1 domain-containing protein</fullName>
    </recommendedName>
</protein>
<evidence type="ECO:0000256" key="1">
    <source>
        <dbReference type="SAM" id="MobiDB-lite"/>
    </source>
</evidence>
<gene>
    <name evidence="4" type="ORF">HMPREF9997_02467</name>
</gene>
<accession>L1MA26</accession>
<dbReference type="GO" id="GO:0006508">
    <property type="term" value="P:proteolysis"/>
    <property type="evidence" value="ECO:0007669"/>
    <property type="project" value="InterPro"/>
</dbReference>
<evidence type="ECO:0000313" key="5">
    <source>
        <dbReference type="Proteomes" id="UP000010445"/>
    </source>
</evidence>
<dbReference type="PATRIC" id="fig|1035195.3.peg.2204"/>
<dbReference type="Proteomes" id="UP000010445">
    <property type="component" value="Unassembled WGS sequence"/>
</dbReference>
<dbReference type="HOGENOM" id="CLU_086595_0_0_11"/>
<dbReference type="PROSITE" id="PS00134">
    <property type="entry name" value="TRYPSIN_HIS"/>
    <property type="match status" value="1"/>
</dbReference>
<proteinExistence type="predicted"/>
<organism evidence="4 5">
    <name type="scientific">Corynebacterium durum F0235</name>
    <dbReference type="NCBI Taxonomy" id="1035195"/>
    <lineage>
        <taxon>Bacteria</taxon>
        <taxon>Bacillati</taxon>
        <taxon>Actinomycetota</taxon>
        <taxon>Actinomycetes</taxon>
        <taxon>Mycobacteriales</taxon>
        <taxon>Corynebacteriaceae</taxon>
        <taxon>Corynebacterium</taxon>
    </lineage>
</organism>
<dbReference type="eggNOG" id="ENOG5031JDR">
    <property type="taxonomic scope" value="Bacteria"/>
</dbReference>
<feature type="compositionally biased region" description="Polar residues" evidence="1">
    <location>
        <begin position="19"/>
        <end position="32"/>
    </location>
</feature>
<dbReference type="InterPro" id="IPR018114">
    <property type="entry name" value="TRYPSIN_HIS"/>
</dbReference>
<keyword evidence="2" id="KW-0732">Signal</keyword>
<reference evidence="4 5" key="1">
    <citation type="submission" date="2012-05" db="EMBL/GenBank/DDBJ databases">
        <authorList>
            <person name="Weinstock G."/>
            <person name="Sodergren E."/>
            <person name="Lobos E.A."/>
            <person name="Fulton L."/>
            <person name="Fulton R."/>
            <person name="Courtney L."/>
            <person name="Fronick C."/>
            <person name="O'Laughlin M."/>
            <person name="Godfrey J."/>
            <person name="Wilson R.M."/>
            <person name="Miner T."/>
            <person name="Farmer C."/>
            <person name="Delehaunty K."/>
            <person name="Cordes M."/>
            <person name="Minx P."/>
            <person name="Tomlinson C."/>
            <person name="Chen J."/>
            <person name="Wollam A."/>
            <person name="Pepin K.H."/>
            <person name="Bhonagiri V."/>
            <person name="Zhang X."/>
            <person name="Suruliraj S."/>
            <person name="Warren W."/>
            <person name="Mitreva M."/>
            <person name="Mardis E.R."/>
            <person name="Wilson R.K."/>
        </authorList>
    </citation>
    <scope>NUCLEOTIDE SEQUENCE [LARGE SCALE GENOMIC DNA]</scope>
    <source>
        <strain evidence="4 5">F0235</strain>
    </source>
</reference>
<dbReference type="InterPro" id="IPR043504">
    <property type="entry name" value="Peptidase_S1_PA_chymotrypsin"/>
</dbReference>
<dbReference type="GO" id="GO:0004252">
    <property type="term" value="F:serine-type endopeptidase activity"/>
    <property type="evidence" value="ECO:0007669"/>
    <property type="project" value="InterPro"/>
</dbReference>
<dbReference type="EMBL" id="AMEM01000040">
    <property type="protein sequence ID" value="EKX88103.1"/>
    <property type="molecule type" value="Genomic_DNA"/>
</dbReference>
<feature type="region of interest" description="Disordered" evidence="1">
    <location>
        <begin position="18"/>
        <end position="62"/>
    </location>
</feature>
<dbReference type="SUPFAM" id="SSF50494">
    <property type="entry name" value="Trypsin-like serine proteases"/>
    <property type="match status" value="1"/>
</dbReference>
<name>L1MA26_9CORY</name>
<evidence type="ECO:0000313" key="4">
    <source>
        <dbReference type="EMBL" id="EKX88103.1"/>
    </source>
</evidence>
<dbReference type="InterPro" id="IPR001254">
    <property type="entry name" value="Trypsin_dom"/>
</dbReference>
<evidence type="ECO:0000259" key="3">
    <source>
        <dbReference type="Pfam" id="PF00089"/>
    </source>
</evidence>
<sequence>MVVMLGAATMTLTAPPAVAQSSFSSDGGQTYKKSPEGPTEKPLPQPQPSKTPAPSEAPDEQADDTMFHLSDGFHWLEKPGMVIPGAAFVNMRTGGACSSAYIVGNAEGNFMLTAGHCGAVGDRIGVRNNSGHIDQVGTVTLSEFEWAGKRDIALVKIDDMSKVHTEIAKNSRHTDYPGATQKIIGWAGAEWLQKHKPYICRMGHRTGITCGKFDRLESDGLFSFVSFVDRGDSGGPVYAVTDQGLVAVGVTSYKFLYDAGKTRAMLIEDVMNSRALKLVN</sequence>
<feature type="chain" id="PRO_5003953909" description="Peptidase S1 domain-containing protein" evidence="2">
    <location>
        <begin position="20"/>
        <end position="280"/>
    </location>
</feature>
<dbReference type="AlphaFoldDB" id="L1MA26"/>
<dbReference type="InterPro" id="IPR009003">
    <property type="entry name" value="Peptidase_S1_PA"/>
</dbReference>
<evidence type="ECO:0000256" key="2">
    <source>
        <dbReference type="SAM" id="SignalP"/>
    </source>
</evidence>
<feature type="compositionally biased region" description="Pro residues" evidence="1">
    <location>
        <begin position="41"/>
        <end position="51"/>
    </location>
</feature>
<dbReference type="STRING" id="1035195.HMPREF9997_02467"/>
<feature type="signal peptide" evidence="2">
    <location>
        <begin position="1"/>
        <end position="19"/>
    </location>
</feature>